<dbReference type="Proteomes" id="UP001274830">
    <property type="component" value="Unassembled WGS sequence"/>
</dbReference>
<comment type="caution">
    <text evidence="7">The sequence shown here is derived from an EMBL/GenBank/DDBJ whole genome shotgun (WGS) entry which is preliminary data.</text>
</comment>
<proteinExistence type="predicted"/>
<protein>
    <recommendedName>
        <fullName evidence="6">Xylanolytic transcriptional activator regulatory domain-containing protein</fullName>
    </recommendedName>
</protein>
<comment type="subcellular location">
    <subcellularLocation>
        <location evidence="1">Nucleus</location>
    </subcellularLocation>
</comment>
<evidence type="ECO:0000256" key="3">
    <source>
        <dbReference type="ARBA" id="ARBA00023015"/>
    </source>
</evidence>
<evidence type="ECO:0000259" key="6">
    <source>
        <dbReference type="SMART" id="SM00906"/>
    </source>
</evidence>
<dbReference type="Pfam" id="PF04082">
    <property type="entry name" value="Fungal_trans"/>
    <property type="match status" value="1"/>
</dbReference>
<keyword evidence="4" id="KW-0804">Transcription</keyword>
<evidence type="ECO:0000313" key="8">
    <source>
        <dbReference type="Proteomes" id="UP001274830"/>
    </source>
</evidence>
<dbReference type="SMART" id="SM00906">
    <property type="entry name" value="Fungal_trans"/>
    <property type="match status" value="1"/>
</dbReference>
<organism evidence="7 8">
    <name type="scientific">Recurvomyces mirabilis</name>
    <dbReference type="NCBI Taxonomy" id="574656"/>
    <lineage>
        <taxon>Eukaryota</taxon>
        <taxon>Fungi</taxon>
        <taxon>Dikarya</taxon>
        <taxon>Ascomycota</taxon>
        <taxon>Pezizomycotina</taxon>
        <taxon>Dothideomycetes</taxon>
        <taxon>Dothideomycetidae</taxon>
        <taxon>Mycosphaerellales</taxon>
        <taxon>Teratosphaeriaceae</taxon>
        <taxon>Recurvomyces</taxon>
    </lineage>
</organism>
<keyword evidence="3" id="KW-0805">Transcription regulation</keyword>
<dbReference type="AlphaFoldDB" id="A0AAE0WUU1"/>
<dbReference type="GO" id="GO:0003677">
    <property type="term" value="F:DNA binding"/>
    <property type="evidence" value="ECO:0007669"/>
    <property type="project" value="InterPro"/>
</dbReference>
<dbReference type="GO" id="GO:0008270">
    <property type="term" value="F:zinc ion binding"/>
    <property type="evidence" value="ECO:0007669"/>
    <property type="project" value="InterPro"/>
</dbReference>
<feature type="domain" description="Xylanolytic transcriptional activator regulatory" evidence="6">
    <location>
        <begin position="196"/>
        <end position="268"/>
    </location>
</feature>
<evidence type="ECO:0000256" key="4">
    <source>
        <dbReference type="ARBA" id="ARBA00023163"/>
    </source>
</evidence>
<keyword evidence="2" id="KW-0479">Metal-binding</keyword>
<evidence type="ECO:0000256" key="2">
    <source>
        <dbReference type="ARBA" id="ARBA00022723"/>
    </source>
</evidence>
<accession>A0AAE0WUU1</accession>
<dbReference type="InterPro" id="IPR050815">
    <property type="entry name" value="TF_fung"/>
</dbReference>
<evidence type="ECO:0000256" key="5">
    <source>
        <dbReference type="ARBA" id="ARBA00023242"/>
    </source>
</evidence>
<keyword evidence="8" id="KW-1185">Reference proteome</keyword>
<reference evidence="7" key="1">
    <citation type="submission" date="2023-07" db="EMBL/GenBank/DDBJ databases">
        <title>Black Yeasts Isolated from many extreme environments.</title>
        <authorList>
            <person name="Coleine C."/>
            <person name="Stajich J.E."/>
            <person name="Selbmann L."/>
        </authorList>
    </citation>
    <scope>NUCLEOTIDE SEQUENCE</scope>
    <source>
        <strain evidence="7">CCFEE 5485</strain>
    </source>
</reference>
<dbReference type="PANTHER" id="PTHR47338">
    <property type="entry name" value="ZN(II)2CYS6 TRANSCRIPTION FACTOR (EUROFUNG)-RELATED"/>
    <property type="match status" value="1"/>
</dbReference>
<dbReference type="GO" id="GO:0000981">
    <property type="term" value="F:DNA-binding transcription factor activity, RNA polymerase II-specific"/>
    <property type="evidence" value="ECO:0007669"/>
    <property type="project" value="InterPro"/>
</dbReference>
<dbReference type="InterPro" id="IPR007219">
    <property type="entry name" value="XnlR_reg_dom"/>
</dbReference>
<dbReference type="GO" id="GO:0005634">
    <property type="term" value="C:nucleus"/>
    <property type="evidence" value="ECO:0007669"/>
    <property type="project" value="UniProtKB-SubCell"/>
</dbReference>
<dbReference type="GO" id="GO:0006351">
    <property type="term" value="P:DNA-templated transcription"/>
    <property type="evidence" value="ECO:0007669"/>
    <property type="project" value="InterPro"/>
</dbReference>
<sequence length="583" mass="64838">MFAAMEAKLVQMQETMYSISRTLQHPGLQIGDRAPVSYGSQRSHSIAQDEFGSTPDSLPYEPGPAAPIDHNISYTFCGGDPPAAVVMSTVKTFFLYCHNQPYCFFQPAHFQQRIAGNVVPDHLLFAILAHASRFSIEPYYQGRQRELAEKFANRSWNAIVSQIFSGTKTMSLVTLQSIGLLSIFDYTAGKKRHGSAWVKIGLAVKLAQEMRLMMEPNSTIPTIDAEECRRTFWTFYLLDRLVSCSRAKPPAILEGSCLLQLPCDEALWAAGQAIKTQRLENLASRDLLEPAEVTPFAVVVLASYVLSRCAQYMLQDYNIRSKELLWSPQSDHTSIAGDLAYLESHFDMDCGTEHMMTKICQGASTIDQSRAGPMVFARALVYLGRCLLHHPFLLRRRLLACNVTAPAKFLSRSFDLCRTYAVQLTQLMSEASRAGCIVLTSFYGYSAVVAGGIHVLNTHNQQAHIAEEAGLNLSICEVLLDTVSTYWVNVGSMQEALRVFSAHGFDYCFLNDVSHTELALSAEAMETLWSVVDYSAMSSISHPKPPVTTNLFDVSNNNQWFDLFNSAGYLDNETLPGLRETNG</sequence>
<gene>
    <name evidence="7" type="ORF">LTR78_001771</name>
</gene>
<evidence type="ECO:0000256" key="1">
    <source>
        <dbReference type="ARBA" id="ARBA00004123"/>
    </source>
</evidence>
<dbReference type="CDD" id="cd12148">
    <property type="entry name" value="fungal_TF_MHR"/>
    <property type="match status" value="1"/>
</dbReference>
<dbReference type="PANTHER" id="PTHR47338:SF4">
    <property type="entry name" value="ZN(II)2CYS6 TRANSCRIPTION FACTOR (EUROFUNG)"/>
    <property type="match status" value="1"/>
</dbReference>
<evidence type="ECO:0000313" key="7">
    <source>
        <dbReference type="EMBL" id="KAK3678474.1"/>
    </source>
</evidence>
<dbReference type="EMBL" id="JAUTXT010000004">
    <property type="protein sequence ID" value="KAK3678474.1"/>
    <property type="molecule type" value="Genomic_DNA"/>
</dbReference>
<name>A0AAE0WUU1_9PEZI</name>
<keyword evidence="5" id="KW-0539">Nucleus</keyword>